<evidence type="ECO:0000313" key="2">
    <source>
        <dbReference type="Proteomes" id="UP000053593"/>
    </source>
</evidence>
<dbReference type="AlphaFoldDB" id="A0A0D0BP86"/>
<protein>
    <submittedName>
        <fullName evidence="1">Uncharacterized protein</fullName>
    </submittedName>
</protein>
<gene>
    <name evidence="1" type="ORF">GYMLUDRAFT_252087</name>
</gene>
<reference evidence="1 2" key="1">
    <citation type="submission" date="2014-04" db="EMBL/GenBank/DDBJ databases">
        <title>Evolutionary Origins and Diversification of the Mycorrhizal Mutualists.</title>
        <authorList>
            <consortium name="DOE Joint Genome Institute"/>
            <consortium name="Mycorrhizal Genomics Consortium"/>
            <person name="Kohler A."/>
            <person name="Kuo A."/>
            <person name="Nagy L.G."/>
            <person name="Floudas D."/>
            <person name="Copeland A."/>
            <person name="Barry K.W."/>
            <person name="Cichocki N."/>
            <person name="Veneault-Fourrey C."/>
            <person name="LaButti K."/>
            <person name="Lindquist E.A."/>
            <person name="Lipzen A."/>
            <person name="Lundell T."/>
            <person name="Morin E."/>
            <person name="Murat C."/>
            <person name="Riley R."/>
            <person name="Ohm R."/>
            <person name="Sun H."/>
            <person name="Tunlid A."/>
            <person name="Henrissat B."/>
            <person name="Grigoriev I.V."/>
            <person name="Hibbett D.S."/>
            <person name="Martin F."/>
        </authorList>
    </citation>
    <scope>NUCLEOTIDE SEQUENCE [LARGE SCALE GENOMIC DNA]</scope>
    <source>
        <strain evidence="1 2">FD-317 M1</strain>
    </source>
</reference>
<dbReference type="OrthoDB" id="431454at2759"/>
<dbReference type="Proteomes" id="UP000053593">
    <property type="component" value="Unassembled WGS sequence"/>
</dbReference>
<accession>A0A0D0BP86</accession>
<proteinExistence type="predicted"/>
<evidence type="ECO:0000313" key="1">
    <source>
        <dbReference type="EMBL" id="KIK51389.1"/>
    </source>
</evidence>
<dbReference type="HOGENOM" id="CLU_2558513_0_0_1"/>
<dbReference type="EMBL" id="KN834864">
    <property type="protein sequence ID" value="KIK51389.1"/>
    <property type="molecule type" value="Genomic_DNA"/>
</dbReference>
<name>A0A0D0BP86_9AGAR</name>
<sequence length="91" mass="10407">MPETDAVKYTITDGKALYIAWEAERRKDQNDIDTLLDGFRTAVEILKDTGEMLHDVPHVKAVAEIVLQVLQIFDENKENKEKCYKIIAKTA</sequence>
<organism evidence="1 2">
    <name type="scientific">Collybiopsis luxurians FD-317 M1</name>
    <dbReference type="NCBI Taxonomy" id="944289"/>
    <lineage>
        <taxon>Eukaryota</taxon>
        <taxon>Fungi</taxon>
        <taxon>Dikarya</taxon>
        <taxon>Basidiomycota</taxon>
        <taxon>Agaricomycotina</taxon>
        <taxon>Agaricomycetes</taxon>
        <taxon>Agaricomycetidae</taxon>
        <taxon>Agaricales</taxon>
        <taxon>Marasmiineae</taxon>
        <taxon>Omphalotaceae</taxon>
        <taxon>Collybiopsis</taxon>
        <taxon>Collybiopsis luxurians</taxon>
    </lineage>
</organism>
<keyword evidence="2" id="KW-1185">Reference proteome</keyword>